<gene>
    <name evidence="7" type="ORF">FHU40_003347</name>
</gene>
<dbReference type="PANTHER" id="PTHR30250:SF11">
    <property type="entry name" value="O-ANTIGEN TRANSPORTER-RELATED"/>
    <property type="match status" value="1"/>
</dbReference>
<feature type="transmembrane region" description="Helical" evidence="6">
    <location>
        <begin position="148"/>
        <end position="173"/>
    </location>
</feature>
<feature type="transmembrane region" description="Helical" evidence="6">
    <location>
        <begin position="179"/>
        <end position="199"/>
    </location>
</feature>
<comment type="caution">
    <text evidence="7">The sequence shown here is derived from an EMBL/GenBank/DDBJ whole genome shotgun (WGS) entry which is preliminary data.</text>
</comment>
<keyword evidence="8" id="KW-1185">Reference proteome</keyword>
<feature type="transmembrane region" description="Helical" evidence="6">
    <location>
        <begin position="14"/>
        <end position="35"/>
    </location>
</feature>
<dbReference type="PANTHER" id="PTHR30250">
    <property type="entry name" value="PST FAMILY PREDICTED COLANIC ACID TRANSPORTER"/>
    <property type="match status" value="1"/>
</dbReference>
<keyword evidence="3 6" id="KW-0812">Transmembrane</keyword>
<evidence type="ECO:0000256" key="4">
    <source>
        <dbReference type="ARBA" id="ARBA00022989"/>
    </source>
</evidence>
<sequence length="426" mass="44001">MSTEAGRASGRHQIVLLAGAFFASSALGLLLLAVLARWLTPAENAQFLAWWGLLFAFASVLGSVEQEVARQSAEATMDGRRVPRGAAQMVLVVTAGSFLVFGVLVATPAGRTATAESAVVVLFTYLALSGFAVQIATRGLLLGESSYLRYVVVILGEALIRAVVAAVVVLQGVEASVEWAVLITTLGSFAWLPVARHAFARVEWRGPRFAWRRVVSTVAALALANGLSALVLTGYPAVAAVAIGAADELGNLFAAVTIARVPLVLLAPVQALTVPTVVRWVRRGRVDKLRRATSLVALGSAVGALLAALLAYEFGPGAVRIAMGEQYDAAGSMCALVAAAAVLMAAALLQAGVLVALKRYWHLTACWALATASAGAVLAGLPAEPEARGAWGFLVAALVSAIATRGAIGRISAHPPDDMADADAHA</sequence>
<keyword evidence="2" id="KW-1003">Cell membrane</keyword>
<dbReference type="GO" id="GO:0005886">
    <property type="term" value="C:plasma membrane"/>
    <property type="evidence" value="ECO:0007669"/>
    <property type="project" value="UniProtKB-SubCell"/>
</dbReference>
<evidence type="ECO:0000256" key="3">
    <source>
        <dbReference type="ARBA" id="ARBA00022692"/>
    </source>
</evidence>
<evidence type="ECO:0000256" key="2">
    <source>
        <dbReference type="ARBA" id="ARBA00022475"/>
    </source>
</evidence>
<organism evidence="7 8">
    <name type="scientific">Nocardioides soli</name>
    <dbReference type="NCBI Taxonomy" id="1036020"/>
    <lineage>
        <taxon>Bacteria</taxon>
        <taxon>Bacillati</taxon>
        <taxon>Actinomycetota</taxon>
        <taxon>Actinomycetes</taxon>
        <taxon>Propionibacteriales</taxon>
        <taxon>Nocardioidaceae</taxon>
        <taxon>Nocardioides</taxon>
    </lineage>
</organism>
<evidence type="ECO:0000256" key="1">
    <source>
        <dbReference type="ARBA" id="ARBA00004651"/>
    </source>
</evidence>
<feature type="transmembrane region" description="Helical" evidence="6">
    <location>
        <begin position="85"/>
        <end position="106"/>
    </location>
</feature>
<evidence type="ECO:0000313" key="7">
    <source>
        <dbReference type="EMBL" id="MBB3043529.1"/>
    </source>
</evidence>
<accession>A0A7W4VY53</accession>
<dbReference type="RefSeq" id="WP_183593338.1">
    <property type="nucleotide sequence ID" value="NZ_JACHWR010000002.1"/>
</dbReference>
<dbReference type="AlphaFoldDB" id="A0A7W4VY53"/>
<feature type="transmembrane region" description="Helical" evidence="6">
    <location>
        <begin position="295"/>
        <end position="315"/>
    </location>
</feature>
<evidence type="ECO:0000256" key="5">
    <source>
        <dbReference type="ARBA" id="ARBA00023136"/>
    </source>
</evidence>
<evidence type="ECO:0000256" key="6">
    <source>
        <dbReference type="SAM" id="Phobius"/>
    </source>
</evidence>
<feature type="transmembrane region" description="Helical" evidence="6">
    <location>
        <begin position="118"/>
        <end position="136"/>
    </location>
</feature>
<feature type="transmembrane region" description="Helical" evidence="6">
    <location>
        <begin position="220"/>
        <end position="246"/>
    </location>
</feature>
<dbReference type="Proteomes" id="UP000589626">
    <property type="component" value="Unassembled WGS sequence"/>
</dbReference>
<protein>
    <submittedName>
        <fullName evidence="7">O-antigen/teichoic acid export membrane protein</fullName>
    </submittedName>
</protein>
<feature type="transmembrane region" description="Helical" evidence="6">
    <location>
        <begin position="47"/>
        <end position="64"/>
    </location>
</feature>
<feature type="transmembrane region" description="Helical" evidence="6">
    <location>
        <begin position="335"/>
        <end position="357"/>
    </location>
</feature>
<dbReference type="InterPro" id="IPR050833">
    <property type="entry name" value="Poly_Biosynth_Transport"/>
</dbReference>
<proteinExistence type="predicted"/>
<dbReference type="EMBL" id="JACHWR010000002">
    <property type="protein sequence ID" value="MBB3043529.1"/>
    <property type="molecule type" value="Genomic_DNA"/>
</dbReference>
<feature type="transmembrane region" description="Helical" evidence="6">
    <location>
        <begin position="389"/>
        <end position="408"/>
    </location>
</feature>
<keyword evidence="4 6" id="KW-1133">Transmembrane helix</keyword>
<feature type="transmembrane region" description="Helical" evidence="6">
    <location>
        <begin position="364"/>
        <end position="383"/>
    </location>
</feature>
<evidence type="ECO:0000313" key="8">
    <source>
        <dbReference type="Proteomes" id="UP000589626"/>
    </source>
</evidence>
<reference evidence="7 8" key="1">
    <citation type="submission" date="2020-08" db="EMBL/GenBank/DDBJ databases">
        <title>Sequencing the genomes of 1000 actinobacteria strains.</title>
        <authorList>
            <person name="Klenk H.-P."/>
        </authorList>
    </citation>
    <scope>NUCLEOTIDE SEQUENCE [LARGE SCALE GENOMIC DNA]</scope>
    <source>
        <strain evidence="7 8">DSM 105498</strain>
    </source>
</reference>
<feature type="transmembrane region" description="Helical" evidence="6">
    <location>
        <begin position="252"/>
        <end position="274"/>
    </location>
</feature>
<comment type="subcellular location">
    <subcellularLocation>
        <location evidence="1">Cell membrane</location>
        <topology evidence="1">Multi-pass membrane protein</topology>
    </subcellularLocation>
</comment>
<keyword evidence="5 6" id="KW-0472">Membrane</keyword>
<name>A0A7W4VY53_9ACTN</name>